<gene>
    <name evidence="2" type="ORF">E2C01_005060</name>
</gene>
<dbReference type="EMBL" id="VSRR010000213">
    <property type="protein sequence ID" value="MPC12371.1"/>
    <property type="molecule type" value="Genomic_DNA"/>
</dbReference>
<dbReference type="AlphaFoldDB" id="A0A5B7CU05"/>
<evidence type="ECO:0000313" key="2">
    <source>
        <dbReference type="EMBL" id="MPC12371.1"/>
    </source>
</evidence>
<comment type="caution">
    <text evidence="2">The sequence shown here is derived from an EMBL/GenBank/DDBJ whole genome shotgun (WGS) entry which is preliminary data.</text>
</comment>
<evidence type="ECO:0000313" key="3">
    <source>
        <dbReference type="Proteomes" id="UP000324222"/>
    </source>
</evidence>
<reference evidence="2 3" key="1">
    <citation type="submission" date="2019-05" db="EMBL/GenBank/DDBJ databases">
        <title>Another draft genome of Portunus trituberculatus and its Hox gene families provides insights of decapod evolution.</title>
        <authorList>
            <person name="Jeong J.-H."/>
            <person name="Song I."/>
            <person name="Kim S."/>
            <person name="Choi T."/>
            <person name="Kim D."/>
            <person name="Ryu S."/>
            <person name="Kim W."/>
        </authorList>
    </citation>
    <scope>NUCLEOTIDE SEQUENCE [LARGE SCALE GENOMIC DNA]</scope>
    <source>
        <tissue evidence="2">Muscle</tissue>
    </source>
</reference>
<organism evidence="2 3">
    <name type="scientific">Portunus trituberculatus</name>
    <name type="common">Swimming crab</name>
    <name type="synonym">Neptunus trituberculatus</name>
    <dbReference type="NCBI Taxonomy" id="210409"/>
    <lineage>
        <taxon>Eukaryota</taxon>
        <taxon>Metazoa</taxon>
        <taxon>Ecdysozoa</taxon>
        <taxon>Arthropoda</taxon>
        <taxon>Crustacea</taxon>
        <taxon>Multicrustacea</taxon>
        <taxon>Malacostraca</taxon>
        <taxon>Eumalacostraca</taxon>
        <taxon>Eucarida</taxon>
        <taxon>Decapoda</taxon>
        <taxon>Pleocyemata</taxon>
        <taxon>Brachyura</taxon>
        <taxon>Eubrachyura</taxon>
        <taxon>Portunoidea</taxon>
        <taxon>Portunidae</taxon>
        <taxon>Portuninae</taxon>
        <taxon>Portunus</taxon>
    </lineage>
</organism>
<sequence length="134" mass="14533">MAHCTTASFLRPRCSTVTTTCALPGASTGSLQHQRGISLPICVTPPKSVSSPNTYPGASLNLTKTIYSIKKYKDIELVLLRFHLQCMSASSQVSSSSRQPRPSAQTHSVQTPDLGLPRDPERQAFELVRGLAYT</sequence>
<accession>A0A5B7CU05</accession>
<feature type="region of interest" description="Disordered" evidence="1">
    <location>
        <begin position="92"/>
        <end position="120"/>
    </location>
</feature>
<name>A0A5B7CU05_PORTR</name>
<dbReference type="Proteomes" id="UP000324222">
    <property type="component" value="Unassembled WGS sequence"/>
</dbReference>
<keyword evidence="3" id="KW-1185">Reference proteome</keyword>
<evidence type="ECO:0000256" key="1">
    <source>
        <dbReference type="SAM" id="MobiDB-lite"/>
    </source>
</evidence>
<proteinExistence type="predicted"/>
<feature type="compositionally biased region" description="Low complexity" evidence="1">
    <location>
        <begin position="92"/>
        <end position="104"/>
    </location>
</feature>
<protein>
    <submittedName>
        <fullName evidence="2">Uncharacterized protein</fullName>
    </submittedName>
</protein>